<evidence type="ECO:0000256" key="1">
    <source>
        <dbReference type="ARBA" id="ARBA00004323"/>
    </source>
</evidence>
<dbReference type="AlphaFoldDB" id="A0A423SVK0"/>
<evidence type="ECO:0000256" key="8">
    <source>
        <dbReference type="ARBA" id="ARBA00022679"/>
    </source>
</evidence>
<dbReference type="Pfam" id="PF02485">
    <property type="entry name" value="Branch"/>
    <property type="match status" value="1"/>
</dbReference>
<evidence type="ECO:0000256" key="12">
    <source>
        <dbReference type="ARBA" id="ARBA00022968"/>
    </source>
</evidence>
<organism evidence="21 22">
    <name type="scientific">Penaeus vannamei</name>
    <name type="common">Whiteleg shrimp</name>
    <name type="synonym">Litopenaeus vannamei</name>
    <dbReference type="NCBI Taxonomy" id="6689"/>
    <lineage>
        <taxon>Eukaryota</taxon>
        <taxon>Metazoa</taxon>
        <taxon>Ecdysozoa</taxon>
        <taxon>Arthropoda</taxon>
        <taxon>Crustacea</taxon>
        <taxon>Multicrustacea</taxon>
        <taxon>Malacostraca</taxon>
        <taxon>Eumalacostraca</taxon>
        <taxon>Eucarida</taxon>
        <taxon>Decapoda</taxon>
        <taxon>Dendrobranchiata</taxon>
        <taxon>Penaeoidea</taxon>
        <taxon>Penaeidae</taxon>
        <taxon>Penaeus</taxon>
    </lineage>
</organism>
<evidence type="ECO:0000256" key="9">
    <source>
        <dbReference type="ARBA" id="ARBA00022692"/>
    </source>
</evidence>
<reference evidence="21 22" key="1">
    <citation type="submission" date="2018-04" db="EMBL/GenBank/DDBJ databases">
        <authorList>
            <person name="Zhang X."/>
            <person name="Yuan J."/>
            <person name="Li F."/>
            <person name="Xiang J."/>
        </authorList>
    </citation>
    <scope>NUCLEOTIDE SEQUENCE [LARGE SCALE GENOMIC DNA]</scope>
    <source>
        <tissue evidence="21">Muscle</tissue>
    </source>
</reference>
<dbReference type="PANTHER" id="PTHR46025">
    <property type="entry name" value="XYLOSYLTRANSFERASE OXT"/>
    <property type="match status" value="1"/>
</dbReference>
<evidence type="ECO:0000256" key="2">
    <source>
        <dbReference type="ARBA" id="ARBA00004648"/>
    </source>
</evidence>
<keyword evidence="11" id="KW-0256">Endoplasmic reticulum</keyword>
<evidence type="ECO:0000256" key="17">
    <source>
        <dbReference type="ARBA" id="ARBA00023180"/>
    </source>
</evidence>
<keyword evidence="8" id="KW-0808">Transferase</keyword>
<comment type="catalytic activity">
    <reaction evidence="19">
        <text>UDP-alpha-D-xylose + L-seryl-[protein] = 3-O-(beta-D-xylosyl)-L-seryl-[protein] + UDP + H(+)</text>
        <dbReference type="Rhea" id="RHEA:50192"/>
        <dbReference type="Rhea" id="RHEA-COMP:9863"/>
        <dbReference type="Rhea" id="RHEA-COMP:12567"/>
        <dbReference type="ChEBI" id="CHEBI:15378"/>
        <dbReference type="ChEBI" id="CHEBI:29999"/>
        <dbReference type="ChEBI" id="CHEBI:57632"/>
        <dbReference type="ChEBI" id="CHEBI:58223"/>
        <dbReference type="ChEBI" id="CHEBI:132085"/>
        <dbReference type="EC" id="2.4.2.26"/>
    </reaction>
</comment>
<comment type="pathway">
    <text evidence="4">Glycan metabolism; heparan sulfate biosynthesis.</text>
</comment>
<evidence type="ECO:0000256" key="10">
    <source>
        <dbReference type="ARBA" id="ARBA00022723"/>
    </source>
</evidence>
<dbReference type="GO" id="GO:0046872">
    <property type="term" value="F:metal ion binding"/>
    <property type="evidence" value="ECO:0007669"/>
    <property type="project" value="UniProtKB-KW"/>
</dbReference>
<keyword evidence="7" id="KW-0328">Glycosyltransferase</keyword>
<keyword evidence="17" id="KW-0325">Glycoprotein</keyword>
<evidence type="ECO:0000313" key="22">
    <source>
        <dbReference type="Proteomes" id="UP000283509"/>
    </source>
</evidence>
<keyword evidence="12" id="KW-0735">Signal-anchor</keyword>
<dbReference type="GO" id="GO:0005789">
    <property type="term" value="C:endoplasmic reticulum membrane"/>
    <property type="evidence" value="ECO:0007669"/>
    <property type="project" value="UniProtKB-SubCell"/>
</dbReference>
<evidence type="ECO:0000256" key="6">
    <source>
        <dbReference type="ARBA" id="ARBA00011972"/>
    </source>
</evidence>
<dbReference type="EC" id="2.4.2.26" evidence="6"/>
<keyword evidence="16" id="KW-1015">Disulfide bond</keyword>
<evidence type="ECO:0000256" key="16">
    <source>
        <dbReference type="ARBA" id="ARBA00023157"/>
    </source>
</evidence>
<evidence type="ECO:0000256" key="7">
    <source>
        <dbReference type="ARBA" id="ARBA00022676"/>
    </source>
</evidence>
<accession>A0A423SVK0</accession>
<evidence type="ECO:0000256" key="3">
    <source>
        <dbReference type="ARBA" id="ARBA00004840"/>
    </source>
</evidence>
<feature type="transmembrane region" description="Helical" evidence="20">
    <location>
        <begin position="56"/>
        <end position="76"/>
    </location>
</feature>
<evidence type="ECO:0000256" key="4">
    <source>
        <dbReference type="ARBA" id="ARBA00005093"/>
    </source>
</evidence>
<comment type="similarity">
    <text evidence="5">Belongs to the glycosyltransferase 14 family. XylT subfamily.</text>
</comment>
<sequence length="796" mass="88617">MESEKGSISGKGNEEEWHRAHTSDRKPCFSLILISSFSCIFLVSLFYSSLYSPHSLSFLFLLLCPSLLPLSLHSIFFSPAKAFFFSSALPCFIVVLPTFGGFVSPPLTPLPSPPPPSPPSPACSLLFPLSFFFFFYRLPAILILAPSLPFPSPLHGCEGYVYNVTKAGGQPHPEEIPIYTGSQWSIMGRDLTDYAVTHERRSDQLNRWHYHLQMSIIPDEAYFPTVTMNSPYANKSRPLGFHWLKKFEGRNTINLCRHMEDADFCGQGPGPVEEGDLREMMESSHRYFFARKFYTDNTGHSTRIRVTEHVRTNYYLSLRRQIPRGLLKQLADLAFVRLEEDLRAHPVLGAVTISPGDVTAFKAFGIDLVCVSRRSAGSLGKRGLVAANSEALQHCGKPLPSLHTSFSAPLSLPYLTSYFFPFPSPLCPSLPPSPKSPQRLSYFHIFRSSLLPPSLLYLIFPLPFHPLCSSLPPSLKPPQRPLPSLYTSFFSALSLPPLPHISSLPFTLFVPLSILPHPPQPQPSFTSPSSSHNPLCSPLPPSLNPPNGLNHLLHLLLPPSLSFTSYFFPFASPSSFFLPSNPPQLTISLHLLLFSPFPPSFTSYFFPSLSPSLFPFSLLPLNPSNRPLPSLYISFFFSPFPSLLTSHTFPFPITPFIPISLLPLIPPNGLYHLFSPPSSFPPLPPSFTSYFFPFPPPPFSLLPLILLIGLYHLFTLLLLSPPLPPSLTSHISSPSLHPLCSSLPPSLNLFTHLLLLLRPSLPPSLLPFRTGLRDGDQLVDAGKAVWRLRRVLNSRV</sequence>
<dbReference type="GO" id="GO:0030158">
    <property type="term" value="F:protein xylosyltransferase activity"/>
    <property type="evidence" value="ECO:0007669"/>
    <property type="project" value="UniProtKB-EC"/>
</dbReference>
<keyword evidence="10" id="KW-0479">Metal-binding</keyword>
<keyword evidence="22" id="KW-1185">Reference proteome</keyword>
<dbReference type="PANTHER" id="PTHR46025:SF3">
    <property type="entry name" value="XYLOSYLTRANSFERASE OXT"/>
    <property type="match status" value="1"/>
</dbReference>
<name>A0A423SVK0_PENVA</name>
<proteinExistence type="inferred from homology"/>
<evidence type="ECO:0000256" key="13">
    <source>
        <dbReference type="ARBA" id="ARBA00022989"/>
    </source>
</evidence>
<keyword evidence="15 20" id="KW-0472">Membrane</keyword>
<dbReference type="InterPro" id="IPR003406">
    <property type="entry name" value="Glyco_trans_14"/>
</dbReference>
<feature type="transmembrane region" description="Helical" evidence="20">
    <location>
        <begin position="28"/>
        <end position="50"/>
    </location>
</feature>
<reference evidence="21 22" key="2">
    <citation type="submission" date="2019-01" db="EMBL/GenBank/DDBJ databases">
        <title>The decoding of complex shrimp genome reveals the adaptation for benthos swimmer, frequently molting mechanism and breeding impact on genome.</title>
        <authorList>
            <person name="Sun Y."/>
            <person name="Gao Y."/>
            <person name="Yu Y."/>
        </authorList>
    </citation>
    <scope>NUCLEOTIDE SEQUENCE [LARGE SCALE GENOMIC DNA]</scope>
    <source>
        <tissue evidence="21">Muscle</tissue>
    </source>
</reference>
<feature type="transmembrane region" description="Helical" evidence="20">
    <location>
        <begin position="83"/>
        <end position="105"/>
    </location>
</feature>
<evidence type="ECO:0000256" key="11">
    <source>
        <dbReference type="ARBA" id="ARBA00022824"/>
    </source>
</evidence>
<dbReference type="OrthoDB" id="6285875at2759"/>
<comment type="subcellular location">
    <subcellularLocation>
        <location evidence="2">Endoplasmic reticulum membrane</location>
        <topology evidence="2">Single-pass type II membrane protein</topology>
    </subcellularLocation>
    <subcellularLocation>
        <location evidence="1">Golgi apparatus membrane</location>
        <topology evidence="1">Single-pass type II membrane protein</topology>
    </subcellularLocation>
</comment>
<dbReference type="GO" id="GO:0015012">
    <property type="term" value="P:heparan sulfate proteoglycan biosynthetic process"/>
    <property type="evidence" value="ECO:0007669"/>
    <property type="project" value="TreeGrafter"/>
</dbReference>
<keyword evidence="14" id="KW-0333">Golgi apparatus</keyword>
<keyword evidence="9 20" id="KW-0812">Transmembrane</keyword>
<gene>
    <name evidence="21" type="ORF">C7M84_013633</name>
</gene>
<dbReference type="InterPro" id="IPR043538">
    <property type="entry name" value="XYLT"/>
</dbReference>
<dbReference type="Proteomes" id="UP000283509">
    <property type="component" value="Unassembled WGS sequence"/>
</dbReference>
<keyword evidence="13 20" id="KW-1133">Transmembrane helix</keyword>
<evidence type="ECO:0000313" key="21">
    <source>
        <dbReference type="EMBL" id="ROT68247.1"/>
    </source>
</evidence>
<comment type="caution">
    <text evidence="21">The sequence shown here is derived from an EMBL/GenBank/DDBJ whole genome shotgun (WGS) entry which is preliminary data.</text>
</comment>
<dbReference type="EMBL" id="QCYY01002703">
    <property type="protein sequence ID" value="ROT68247.1"/>
    <property type="molecule type" value="Genomic_DNA"/>
</dbReference>
<dbReference type="GO" id="GO:0050650">
    <property type="term" value="P:chondroitin sulfate proteoglycan biosynthetic process"/>
    <property type="evidence" value="ECO:0007669"/>
    <property type="project" value="TreeGrafter"/>
</dbReference>
<dbReference type="STRING" id="6689.A0A423SVK0"/>
<evidence type="ECO:0000256" key="15">
    <source>
        <dbReference type="ARBA" id="ARBA00023136"/>
    </source>
</evidence>
<evidence type="ECO:0000256" key="5">
    <source>
        <dbReference type="ARBA" id="ARBA00010195"/>
    </source>
</evidence>
<dbReference type="GO" id="GO:0000139">
    <property type="term" value="C:Golgi membrane"/>
    <property type="evidence" value="ECO:0007669"/>
    <property type="project" value="UniProtKB-SubCell"/>
</dbReference>
<protein>
    <recommendedName>
        <fullName evidence="6">protein xylosyltransferase</fullName>
        <ecNumber evidence="6">2.4.2.26</ecNumber>
    </recommendedName>
    <alternativeName>
        <fullName evidence="18">Peptide O-xylosyltransferase</fullName>
    </alternativeName>
</protein>
<evidence type="ECO:0000256" key="19">
    <source>
        <dbReference type="ARBA" id="ARBA00047847"/>
    </source>
</evidence>
<comment type="pathway">
    <text evidence="3">Glycan metabolism; chondroitin sulfate biosynthesis.</text>
</comment>
<evidence type="ECO:0000256" key="14">
    <source>
        <dbReference type="ARBA" id="ARBA00023034"/>
    </source>
</evidence>
<evidence type="ECO:0000256" key="20">
    <source>
        <dbReference type="SAM" id="Phobius"/>
    </source>
</evidence>
<evidence type="ECO:0000256" key="18">
    <source>
        <dbReference type="ARBA" id="ARBA00042865"/>
    </source>
</evidence>